<reference evidence="2" key="2">
    <citation type="submission" date="2013-10" db="EMBL/GenBank/DDBJ databases">
        <authorList>
            <person name="Aslett M."/>
        </authorList>
    </citation>
    <scope>NUCLEOTIDE SEQUENCE</scope>
    <source>
        <strain evidence="2">Houghton</strain>
    </source>
</reference>
<keyword evidence="3" id="KW-1185">Reference proteome</keyword>
<feature type="region of interest" description="Disordered" evidence="1">
    <location>
        <begin position="370"/>
        <end position="391"/>
    </location>
</feature>
<dbReference type="Proteomes" id="UP000018050">
    <property type="component" value="Unassembled WGS sequence"/>
</dbReference>
<evidence type="ECO:0000313" key="3">
    <source>
        <dbReference type="Proteomes" id="UP000018050"/>
    </source>
</evidence>
<gene>
    <name evidence="2" type="ORF">EAH_00064030</name>
</gene>
<dbReference type="EMBL" id="HG671925">
    <property type="protein sequence ID" value="CDI81962.1"/>
    <property type="molecule type" value="Genomic_DNA"/>
</dbReference>
<evidence type="ECO:0000313" key="2">
    <source>
        <dbReference type="EMBL" id="CDI81962.1"/>
    </source>
</evidence>
<evidence type="ECO:0000256" key="1">
    <source>
        <dbReference type="SAM" id="MobiDB-lite"/>
    </source>
</evidence>
<feature type="compositionally biased region" description="Basic and acidic residues" evidence="1">
    <location>
        <begin position="301"/>
        <end position="312"/>
    </location>
</feature>
<feature type="compositionally biased region" description="Polar residues" evidence="1">
    <location>
        <begin position="169"/>
        <end position="178"/>
    </location>
</feature>
<name>U6GQV4_EIMAC</name>
<dbReference type="VEuPathDB" id="ToxoDB:EAH_00064030"/>
<accession>U6GQV4</accession>
<dbReference type="GeneID" id="25274473"/>
<feature type="non-terminal residue" evidence="2">
    <location>
        <position position="391"/>
    </location>
</feature>
<proteinExistence type="predicted"/>
<organism evidence="2 3">
    <name type="scientific">Eimeria acervulina</name>
    <name type="common">Coccidian parasite</name>
    <dbReference type="NCBI Taxonomy" id="5801"/>
    <lineage>
        <taxon>Eukaryota</taxon>
        <taxon>Sar</taxon>
        <taxon>Alveolata</taxon>
        <taxon>Apicomplexa</taxon>
        <taxon>Conoidasida</taxon>
        <taxon>Coccidia</taxon>
        <taxon>Eucoccidiorida</taxon>
        <taxon>Eimeriorina</taxon>
        <taxon>Eimeriidae</taxon>
        <taxon>Eimeria</taxon>
    </lineage>
</organism>
<reference evidence="2" key="1">
    <citation type="submission" date="2013-10" db="EMBL/GenBank/DDBJ databases">
        <title>Genomic analysis of the causative agents of coccidiosis in chickens.</title>
        <authorList>
            <person name="Reid A.J."/>
            <person name="Blake D."/>
            <person name="Billington K."/>
            <person name="Browne H."/>
            <person name="Dunn M."/>
            <person name="Hung S."/>
            <person name="Kawahara F."/>
            <person name="Miranda-Saavedra D."/>
            <person name="Mourier T."/>
            <person name="Nagra H."/>
            <person name="Otto T.D."/>
            <person name="Rawlings N."/>
            <person name="Sanchez A."/>
            <person name="Sanders M."/>
            <person name="Subramaniam C."/>
            <person name="Tay Y."/>
            <person name="Dear P."/>
            <person name="Doerig C."/>
            <person name="Gruber A."/>
            <person name="Parkinson J."/>
            <person name="Shirley M."/>
            <person name="Wan K.L."/>
            <person name="Berriman M."/>
            <person name="Tomley F."/>
            <person name="Pain A."/>
        </authorList>
    </citation>
    <scope>NUCLEOTIDE SEQUENCE</scope>
    <source>
        <strain evidence="2">Houghton</strain>
    </source>
</reference>
<dbReference type="OrthoDB" id="348168at2759"/>
<dbReference type="AlphaFoldDB" id="U6GQV4"/>
<protein>
    <submittedName>
        <fullName evidence="2">Dense granule protein GRA11, putative</fullName>
    </submittedName>
</protein>
<sequence length="391" mass="42765">MTTTLASEARVQHSLKSASCWNAVPYPWFILPPKRKGRGQVGCSSTFRQQRSRGPGISLVAEVRSQSYETFESTTTYHDAQQDTTAAVTGSIDSESYSLSHTEEGYIGQLSAEDDSDRPDWRRMLRNRGQCDSTTSNTFTVSEQAGVAGKAMEGEYEMEGYKQGEGNAARTNANDNSSFPPPSVPHDPTRRKIFPNQGVSYDSESTMRRYLDTEDADAEAMEDQQVGESAVDRALGKKKKATYVAAPMKAPAPIVMAAPTKKAAPMFVEPAPMIIEAAPTKKGRYLAAVDEPEGQQETEQFEQHDTTGERSLGKKKKVAYVAEPMKVAPPPMKFAPPAPAPMVMAAPTKMAPAPLFVEAAPPMKGRYLAAEDEPEVQLETENFETEQYDTA</sequence>
<feature type="region of interest" description="Disordered" evidence="1">
    <location>
        <begin position="292"/>
        <end position="314"/>
    </location>
</feature>
<dbReference type="RefSeq" id="XP_013248479.1">
    <property type="nucleotide sequence ID" value="XM_013393025.1"/>
</dbReference>
<feature type="region of interest" description="Disordered" evidence="1">
    <location>
        <begin position="166"/>
        <end position="197"/>
    </location>
</feature>